<feature type="compositionally biased region" description="Low complexity" evidence="1">
    <location>
        <begin position="373"/>
        <end position="384"/>
    </location>
</feature>
<name>A0A5P2WAX4_9ACTN</name>
<feature type="compositionally biased region" description="Low complexity" evidence="1">
    <location>
        <begin position="917"/>
        <end position="933"/>
    </location>
</feature>
<dbReference type="RefSeq" id="WP_052454270.1">
    <property type="nucleotide sequence ID" value="NZ_CP009313.1"/>
</dbReference>
<evidence type="ECO:0000256" key="1">
    <source>
        <dbReference type="SAM" id="MobiDB-lite"/>
    </source>
</evidence>
<dbReference type="Proteomes" id="UP000325763">
    <property type="component" value="Chromosome"/>
</dbReference>
<reference evidence="2 3" key="1">
    <citation type="submission" date="2017-09" db="EMBL/GenBank/DDBJ databases">
        <title>Streptomyces genome completion.</title>
        <authorList>
            <person name="Lee N."/>
            <person name="Cho B.-K."/>
        </authorList>
    </citation>
    <scope>NUCLEOTIDE SEQUENCE [LARGE SCALE GENOMIC DNA]</scope>
    <source>
        <strain evidence="2 3">ATCC 14899</strain>
    </source>
</reference>
<accession>A0A5P2WAX4</accession>
<dbReference type="EMBL" id="CP023747">
    <property type="protein sequence ID" value="QEV41456.1"/>
    <property type="molecule type" value="Genomic_DNA"/>
</dbReference>
<feature type="compositionally biased region" description="Low complexity" evidence="1">
    <location>
        <begin position="602"/>
        <end position="621"/>
    </location>
</feature>
<gene>
    <name evidence="2" type="ORF">CP978_25420</name>
</gene>
<dbReference type="OrthoDB" id="4965426at2"/>
<feature type="region of interest" description="Disordered" evidence="1">
    <location>
        <begin position="917"/>
        <end position="945"/>
    </location>
</feature>
<organism evidence="2 3">
    <name type="scientific">Streptomyces nodosus</name>
    <dbReference type="NCBI Taxonomy" id="40318"/>
    <lineage>
        <taxon>Bacteria</taxon>
        <taxon>Bacillati</taxon>
        <taxon>Actinomycetota</taxon>
        <taxon>Actinomycetes</taxon>
        <taxon>Kitasatosporales</taxon>
        <taxon>Streptomycetaceae</taxon>
        <taxon>Streptomyces</taxon>
    </lineage>
</organism>
<dbReference type="AlphaFoldDB" id="A0A5P2WAX4"/>
<feature type="region of interest" description="Disordered" evidence="1">
    <location>
        <begin position="496"/>
        <end position="522"/>
    </location>
</feature>
<feature type="region of interest" description="Disordered" evidence="1">
    <location>
        <begin position="753"/>
        <end position="781"/>
    </location>
</feature>
<dbReference type="KEGG" id="snq:CP978_25420"/>
<evidence type="ECO:0000313" key="2">
    <source>
        <dbReference type="EMBL" id="QEV41456.1"/>
    </source>
</evidence>
<proteinExistence type="predicted"/>
<evidence type="ECO:0000313" key="3">
    <source>
        <dbReference type="Proteomes" id="UP000325763"/>
    </source>
</evidence>
<sequence length="1062" mass="117243">MAQIDFRLVQTAVMGGRDSDQPVILPEEPHNLDEFRRQFDKDDFWCGTLLGGCGERLMTKRYETKVCHFSHFPDRDGSRAACHRTANGVDSADHLFVKAHVTQWLASQGHAAQAELCSLGHGPGDAVDFVLRATNQRLRFELRPNDYRSWRGTADSLAAKEGHVEWVFGLESAITRDMTARYGYALRVRCETDGNSRRVLIGTVTENRPVAWSPLERCRMTGDGLITPDLDELRNRGLIREGAARYDAVAGSLPLPGAEIVFAIDGEARPDTDSPLVEGGRYLMSGFIKPAGHRILRAQLSLPHDTPRPTEQYVYRLAGAVRLLVTEADRPGENTRWAVRADSLIQLKGLDAERTGLWRPPVALDEPLPTPKPATRTAPAPTVPVQSQGSGTATLLRRALEDVAREGATTTWHQLAERVGLDLAHLPDPKRRDLLVEVDKPQDGNRSLLCVLVRAPSGRPLPYLATALRLLQVTAPASESALYRWSDEQIRAAHTAYGHRTPPPPASAAIAEAPRPAEPRGAQEQLTLLKAQLAVGRATLPRATGRRAARLATTVKDGEQHQRLYESVWERRQELRAWQRECERLLDDLARLIGHPLPASAPPKKSMPAVPPVAAKSPVSPGKDKRTFQAQATADIARLTQLFKQARDADDLNEARRIRKEVSRIATDRLSGEPRQNLLLLRTDLQTWINSREAAAAHAALRTLFTDLATADPGPTPLALRSALAHSKILKRRCPGPLPQDLHTALTRLEDQVNGESVTPDGEAPLPATHPSPSDAPPSGSAAFVEARAEFAWLVKEIRTAQEAGDLAAVQTARHLAGPIYGQRLSPEDRAAYTPLMREVKAWCQEQDPNTDPILRRIRQVLAELGRADNGLATEQLAAFLDEISSLRRQLGRRLPVLEEVQVKRWKRQLKARTWSAPRRAAPRAADPVTAVPGPKATAPSPPDRLPIETIDKLAAIARDVLKDAARSGGSLLTWGDLRLRMAGGLPHLHPDDQGELLVAVDRETPVGEPLLSTLVASSDASLHWLYRHVRFSLGRERIPEPDLPAHWATEVLRLRQTWRHR</sequence>
<feature type="compositionally biased region" description="Low complexity" evidence="1">
    <location>
        <begin position="507"/>
        <end position="522"/>
    </location>
</feature>
<protein>
    <submittedName>
        <fullName evidence="2">Uncharacterized protein</fullName>
    </submittedName>
</protein>
<feature type="region of interest" description="Disordered" evidence="1">
    <location>
        <begin position="361"/>
        <end position="391"/>
    </location>
</feature>
<feature type="region of interest" description="Disordered" evidence="1">
    <location>
        <begin position="597"/>
        <end position="624"/>
    </location>
</feature>